<organism evidence="1 2">
    <name type="scientific">Dorcoceras hygrometricum</name>
    <dbReference type="NCBI Taxonomy" id="472368"/>
    <lineage>
        <taxon>Eukaryota</taxon>
        <taxon>Viridiplantae</taxon>
        <taxon>Streptophyta</taxon>
        <taxon>Embryophyta</taxon>
        <taxon>Tracheophyta</taxon>
        <taxon>Spermatophyta</taxon>
        <taxon>Magnoliopsida</taxon>
        <taxon>eudicotyledons</taxon>
        <taxon>Gunneridae</taxon>
        <taxon>Pentapetalae</taxon>
        <taxon>asterids</taxon>
        <taxon>lamiids</taxon>
        <taxon>Lamiales</taxon>
        <taxon>Gesneriaceae</taxon>
        <taxon>Didymocarpoideae</taxon>
        <taxon>Trichosporeae</taxon>
        <taxon>Loxocarpinae</taxon>
        <taxon>Dorcoceras</taxon>
    </lineage>
</organism>
<name>A0A2Z7B4W5_9LAMI</name>
<protein>
    <submittedName>
        <fullName evidence="1">Uncharacterized protein</fullName>
    </submittedName>
</protein>
<evidence type="ECO:0000313" key="1">
    <source>
        <dbReference type="EMBL" id="KZV29060.1"/>
    </source>
</evidence>
<sequence>MDTTAFCLRAKDSADALCDEENQQSRASVLLHIQSTWYPRRKKSRSSKALQPGAKYSVVKVTSRWEIQSQAFQDQRLDNKLQVHPDAINAQDGRING</sequence>
<keyword evidence="2" id="KW-1185">Reference proteome</keyword>
<dbReference type="AlphaFoldDB" id="A0A2Z7B4W5"/>
<proteinExistence type="predicted"/>
<evidence type="ECO:0000313" key="2">
    <source>
        <dbReference type="Proteomes" id="UP000250235"/>
    </source>
</evidence>
<dbReference type="EMBL" id="KV009638">
    <property type="protein sequence ID" value="KZV29060.1"/>
    <property type="molecule type" value="Genomic_DNA"/>
</dbReference>
<gene>
    <name evidence="1" type="ORF">F511_43582</name>
</gene>
<reference evidence="1 2" key="1">
    <citation type="journal article" date="2015" name="Proc. Natl. Acad. Sci. U.S.A.">
        <title>The resurrection genome of Boea hygrometrica: A blueprint for survival of dehydration.</title>
        <authorList>
            <person name="Xiao L."/>
            <person name="Yang G."/>
            <person name="Zhang L."/>
            <person name="Yang X."/>
            <person name="Zhao S."/>
            <person name="Ji Z."/>
            <person name="Zhou Q."/>
            <person name="Hu M."/>
            <person name="Wang Y."/>
            <person name="Chen M."/>
            <person name="Xu Y."/>
            <person name="Jin H."/>
            <person name="Xiao X."/>
            <person name="Hu G."/>
            <person name="Bao F."/>
            <person name="Hu Y."/>
            <person name="Wan P."/>
            <person name="Li L."/>
            <person name="Deng X."/>
            <person name="Kuang T."/>
            <person name="Xiang C."/>
            <person name="Zhu J.K."/>
            <person name="Oliver M.J."/>
            <person name="He Y."/>
        </authorList>
    </citation>
    <scope>NUCLEOTIDE SEQUENCE [LARGE SCALE GENOMIC DNA]</scope>
    <source>
        <strain evidence="2">cv. XS01</strain>
    </source>
</reference>
<dbReference type="Proteomes" id="UP000250235">
    <property type="component" value="Unassembled WGS sequence"/>
</dbReference>
<accession>A0A2Z7B4W5</accession>